<dbReference type="PANTHER" id="PTHR22916:SF3">
    <property type="entry name" value="UDP-GLCNAC:BETAGAL BETA-1,3-N-ACETYLGLUCOSAMINYLTRANSFERASE-LIKE PROTEIN 1"/>
    <property type="match status" value="1"/>
</dbReference>
<organism evidence="2 3">
    <name type="scientific">Enterococcus florum</name>
    <dbReference type="NCBI Taxonomy" id="2480627"/>
    <lineage>
        <taxon>Bacteria</taxon>
        <taxon>Bacillati</taxon>
        <taxon>Bacillota</taxon>
        <taxon>Bacilli</taxon>
        <taxon>Lactobacillales</taxon>
        <taxon>Enterococcaceae</taxon>
        <taxon>Enterococcus</taxon>
    </lineage>
</organism>
<evidence type="ECO:0000259" key="1">
    <source>
        <dbReference type="Pfam" id="PF00535"/>
    </source>
</evidence>
<dbReference type="CDD" id="cd04196">
    <property type="entry name" value="GT_2_like_d"/>
    <property type="match status" value="1"/>
</dbReference>
<sequence length="247" mass="28917">MERQRSLSVSICMATYNGAAFIEEQLNSILPQLNNEDELVVSDDASTDGTWELLKNRQMQDQRIKLYRNQGKGVISNFENAMRHCQNAVIFFSDQDDVWKENKIDVMIHYFEKNPEATVVVSDLIIVDNDFKILISSYQEMRKTKTGFWQNLLRSSYIGAGMAFRSDLKKLILPIPDDVPMHDMWIGLLADENKGVMFIPEKLVYYRRHGLNATEINTTASFMQQVKWRWNAWRLVRRRLKEVQKKS</sequence>
<name>A0A4P5P7K1_9ENTE</name>
<dbReference type="SUPFAM" id="SSF53448">
    <property type="entry name" value="Nucleotide-diphospho-sugar transferases"/>
    <property type="match status" value="1"/>
</dbReference>
<dbReference type="EMBL" id="BJCC01000014">
    <property type="protein sequence ID" value="GCF93937.1"/>
    <property type="molecule type" value="Genomic_DNA"/>
</dbReference>
<dbReference type="RefSeq" id="WP_146622378.1">
    <property type="nucleotide sequence ID" value="NZ_BJCC01000014.1"/>
</dbReference>
<evidence type="ECO:0000313" key="2">
    <source>
        <dbReference type="EMBL" id="GCF93937.1"/>
    </source>
</evidence>
<dbReference type="InterPro" id="IPR029044">
    <property type="entry name" value="Nucleotide-diphossugar_trans"/>
</dbReference>
<protein>
    <submittedName>
        <fullName evidence="2">Alpha-L-Rha alpha-1,3-L-rhamnosyltransferase</fullName>
    </submittedName>
</protein>
<dbReference type="Pfam" id="PF00535">
    <property type="entry name" value="Glycos_transf_2"/>
    <property type="match status" value="1"/>
</dbReference>
<dbReference type="Proteomes" id="UP000290567">
    <property type="component" value="Unassembled WGS sequence"/>
</dbReference>
<feature type="domain" description="Glycosyltransferase 2-like" evidence="1">
    <location>
        <begin position="10"/>
        <end position="167"/>
    </location>
</feature>
<evidence type="ECO:0000313" key="3">
    <source>
        <dbReference type="Proteomes" id="UP000290567"/>
    </source>
</evidence>
<gene>
    <name evidence="2" type="ORF">NRIC_18280</name>
</gene>
<dbReference type="OrthoDB" id="9802649at2"/>
<accession>A0A4P5P7K1</accession>
<dbReference type="InterPro" id="IPR001173">
    <property type="entry name" value="Glyco_trans_2-like"/>
</dbReference>
<keyword evidence="2" id="KW-0808">Transferase</keyword>
<reference evidence="3" key="1">
    <citation type="submission" date="2019-02" db="EMBL/GenBank/DDBJ databases">
        <title>Draft genome sequence of Enterococcus sp. Gos25-1.</title>
        <authorList>
            <person name="Tanaka N."/>
            <person name="Shiwa Y."/>
            <person name="Fujita N."/>
        </authorList>
    </citation>
    <scope>NUCLEOTIDE SEQUENCE [LARGE SCALE GENOMIC DNA]</scope>
    <source>
        <strain evidence="3">Gos25-1</strain>
    </source>
</reference>
<comment type="caution">
    <text evidence="2">The sequence shown here is derived from an EMBL/GenBank/DDBJ whole genome shotgun (WGS) entry which is preliminary data.</text>
</comment>
<keyword evidence="3" id="KW-1185">Reference proteome</keyword>
<dbReference type="AlphaFoldDB" id="A0A4P5P7K1"/>
<dbReference type="GO" id="GO:0016758">
    <property type="term" value="F:hexosyltransferase activity"/>
    <property type="evidence" value="ECO:0007669"/>
    <property type="project" value="UniProtKB-ARBA"/>
</dbReference>
<proteinExistence type="predicted"/>
<dbReference type="Gene3D" id="3.90.550.10">
    <property type="entry name" value="Spore Coat Polysaccharide Biosynthesis Protein SpsA, Chain A"/>
    <property type="match status" value="1"/>
</dbReference>
<dbReference type="PANTHER" id="PTHR22916">
    <property type="entry name" value="GLYCOSYLTRANSFERASE"/>
    <property type="match status" value="1"/>
</dbReference>